<evidence type="ECO:0000256" key="5">
    <source>
        <dbReference type="ARBA" id="ARBA00022871"/>
    </source>
</evidence>
<evidence type="ECO:0000313" key="14">
    <source>
        <dbReference type="RefSeq" id="XP_070453081.1"/>
    </source>
</evidence>
<evidence type="ECO:0000256" key="3">
    <source>
        <dbReference type="ARBA" id="ARBA00022737"/>
    </source>
</evidence>
<keyword evidence="5" id="KW-0744">Spermatogenesis</keyword>
<evidence type="ECO:0000313" key="15">
    <source>
        <dbReference type="RefSeq" id="XP_070453082.1"/>
    </source>
</evidence>
<organism evidence="10 17">
    <name type="scientific">Equus przewalskii</name>
    <name type="common">Przewalski's horse</name>
    <name type="synonym">Equus caballus przewalskii</name>
    <dbReference type="NCBI Taxonomy" id="9798"/>
    <lineage>
        <taxon>Eukaryota</taxon>
        <taxon>Metazoa</taxon>
        <taxon>Chordata</taxon>
        <taxon>Craniata</taxon>
        <taxon>Vertebrata</taxon>
        <taxon>Euteleostomi</taxon>
        <taxon>Mammalia</taxon>
        <taxon>Eutheria</taxon>
        <taxon>Laurasiatheria</taxon>
        <taxon>Perissodactyla</taxon>
        <taxon>Equidae</taxon>
        <taxon>Equus</taxon>
    </lineage>
</organism>
<feature type="compositionally biased region" description="Basic and acidic residues" evidence="8">
    <location>
        <begin position="123"/>
        <end position="141"/>
    </location>
</feature>
<dbReference type="RefSeq" id="XP_070453081.1">
    <property type="nucleotide sequence ID" value="XM_070596980.1"/>
</dbReference>
<evidence type="ECO:0000313" key="10">
    <source>
        <dbReference type="Proteomes" id="UP001652662"/>
    </source>
</evidence>
<evidence type="ECO:0000313" key="13">
    <source>
        <dbReference type="RefSeq" id="XP_070453080.1"/>
    </source>
</evidence>
<evidence type="ECO:0000256" key="7">
    <source>
        <dbReference type="ARBA" id="ARBA00049644"/>
    </source>
</evidence>
<keyword evidence="10" id="KW-1185">Reference proteome</keyword>
<keyword evidence="2" id="KW-0963">Cytoplasm</keyword>
<evidence type="ECO:0000256" key="4">
    <source>
        <dbReference type="ARBA" id="ARBA00022782"/>
    </source>
</evidence>
<proteinExistence type="predicted"/>
<dbReference type="RefSeq" id="XP_008514869.1">
    <property type="nucleotide sequence ID" value="XM_008516647.2"/>
</dbReference>
<evidence type="ECO:0000256" key="1">
    <source>
        <dbReference type="ARBA" id="ARBA00022473"/>
    </source>
</evidence>
<feature type="region of interest" description="Disordered" evidence="8">
    <location>
        <begin position="87"/>
        <end position="278"/>
    </location>
</feature>
<feature type="compositionally biased region" description="Basic and acidic residues" evidence="8">
    <location>
        <begin position="55"/>
        <end position="68"/>
    </location>
</feature>
<gene>
    <name evidence="11 12 13 14 15 16 17" type="primary">LOC103548718</name>
</gene>
<feature type="domain" description="Cylicin N-terminal" evidence="9">
    <location>
        <begin position="8"/>
        <end position="111"/>
    </location>
</feature>
<reference evidence="11 12" key="1">
    <citation type="submission" date="2025-05" db="UniProtKB">
        <authorList>
            <consortium name="RefSeq"/>
        </authorList>
    </citation>
    <scope>IDENTIFICATION</scope>
    <source>
        <tissue evidence="11 12">Blood</tissue>
    </source>
</reference>
<dbReference type="InterPro" id="IPR026189">
    <property type="entry name" value="CYLC"/>
</dbReference>
<evidence type="ECO:0000256" key="2">
    <source>
        <dbReference type="ARBA" id="ARBA00022490"/>
    </source>
</evidence>
<evidence type="ECO:0000313" key="16">
    <source>
        <dbReference type="RefSeq" id="XP_070453083.1"/>
    </source>
</evidence>
<dbReference type="Pfam" id="PF15241">
    <property type="entry name" value="Cylicin_N"/>
    <property type="match status" value="1"/>
</dbReference>
<dbReference type="GeneID" id="103548718"/>
<dbReference type="RefSeq" id="XP_070453083.1">
    <property type="nucleotide sequence ID" value="XM_070596982.1"/>
</dbReference>
<evidence type="ECO:0000313" key="11">
    <source>
        <dbReference type="RefSeq" id="XP_008514869.1"/>
    </source>
</evidence>
<name>A0ABM4MK63_EQUPR</name>
<dbReference type="Proteomes" id="UP001652662">
    <property type="component" value="Chromosome 26"/>
</dbReference>
<feature type="compositionally biased region" description="Basic and acidic residues" evidence="8">
    <location>
        <begin position="234"/>
        <end position="272"/>
    </location>
</feature>
<dbReference type="PANTHER" id="PTHR16742">
    <property type="entry name" value="CYCLICIN"/>
    <property type="match status" value="1"/>
</dbReference>
<protein>
    <submittedName>
        <fullName evidence="11 12">Cylicin-2-like</fullName>
    </submittedName>
</protein>
<feature type="compositionally biased region" description="Basic and acidic residues" evidence="8">
    <location>
        <begin position="151"/>
        <end position="179"/>
    </location>
</feature>
<comment type="subcellular location">
    <subcellularLocation>
        <location evidence="7">Cytoplasm</location>
        <location evidence="7">Cytoskeleton</location>
        <location evidence="7">Perinuclear theca</location>
        <location evidence="7">Calyx</location>
    </subcellularLocation>
</comment>
<dbReference type="InterPro" id="IPR029354">
    <property type="entry name" value="Cylicin_N"/>
</dbReference>
<evidence type="ECO:0000259" key="9">
    <source>
        <dbReference type="Pfam" id="PF15241"/>
    </source>
</evidence>
<dbReference type="PANTHER" id="PTHR16742:SF2">
    <property type="entry name" value="CYLICIN-2"/>
    <property type="match status" value="1"/>
</dbReference>
<dbReference type="RefSeq" id="XP_070453084.1">
    <property type="nucleotide sequence ID" value="XM_070596983.1"/>
</dbReference>
<dbReference type="RefSeq" id="XP_070453082.1">
    <property type="nucleotide sequence ID" value="XM_070596981.1"/>
</dbReference>
<evidence type="ECO:0000313" key="17">
    <source>
        <dbReference type="RefSeq" id="XP_070453084.1"/>
    </source>
</evidence>
<keyword evidence="4" id="KW-0221">Differentiation</keyword>
<keyword evidence="6" id="KW-0206">Cytoskeleton</keyword>
<dbReference type="RefSeq" id="XP_008514870.1">
    <property type="nucleotide sequence ID" value="XM_008516648.2"/>
</dbReference>
<dbReference type="RefSeq" id="XP_070453080.1">
    <property type="nucleotide sequence ID" value="XM_070596979.1"/>
</dbReference>
<keyword evidence="3" id="KW-0677">Repeat</keyword>
<accession>A0ABM4MK63</accession>
<sequence>MSAPRFQKVNFGTHDNYIPVSEVSSKTWSLQHSVLGFPKPPRPGRKRRSIPSQMRDNRIPEYDQDKLRADRRRPLWMYRSLMTISEGPSAYLAARRQPPSKSAQCLKKGAEAAGVKQPLSPPTDKKDRKDKKAEKKLKSDSETEPTALPEVENKDSKKGKDIERGTKGKTDTGKTDGKKDKRSKKGEESATESEDEKKGAEKDKDKKEDKKKSSQKGGESKNKKDVKGKGSKRDKKDERKPSKTDSKSKDSKTDTDTESVDAKKDAKKGAKKDAKKGK</sequence>
<feature type="compositionally biased region" description="Basic and acidic residues" evidence="8">
    <location>
        <begin position="195"/>
        <end position="228"/>
    </location>
</feature>
<evidence type="ECO:0000313" key="12">
    <source>
        <dbReference type="RefSeq" id="XP_008514870.1"/>
    </source>
</evidence>
<keyword evidence="1" id="KW-0217">Developmental protein</keyword>
<feature type="region of interest" description="Disordered" evidence="8">
    <location>
        <begin position="33"/>
        <end position="71"/>
    </location>
</feature>
<evidence type="ECO:0000256" key="6">
    <source>
        <dbReference type="ARBA" id="ARBA00023212"/>
    </source>
</evidence>
<evidence type="ECO:0000256" key="8">
    <source>
        <dbReference type="SAM" id="MobiDB-lite"/>
    </source>
</evidence>